<keyword evidence="6" id="KW-1185">Reference proteome</keyword>
<evidence type="ECO:0008006" key="7">
    <source>
        <dbReference type="Google" id="ProtNLM"/>
    </source>
</evidence>
<organism evidence="5 6">
    <name type="scientific">Castilleja foliolosa</name>
    <dbReference type="NCBI Taxonomy" id="1961234"/>
    <lineage>
        <taxon>Eukaryota</taxon>
        <taxon>Viridiplantae</taxon>
        <taxon>Streptophyta</taxon>
        <taxon>Embryophyta</taxon>
        <taxon>Tracheophyta</taxon>
        <taxon>Spermatophyta</taxon>
        <taxon>Magnoliopsida</taxon>
        <taxon>eudicotyledons</taxon>
        <taxon>Gunneridae</taxon>
        <taxon>Pentapetalae</taxon>
        <taxon>asterids</taxon>
        <taxon>lamiids</taxon>
        <taxon>Lamiales</taxon>
        <taxon>Orobanchaceae</taxon>
        <taxon>Pedicularideae</taxon>
        <taxon>Castillejinae</taxon>
        <taxon>Castilleja</taxon>
    </lineage>
</organism>
<evidence type="ECO:0000256" key="1">
    <source>
        <dbReference type="ARBA" id="ARBA00004906"/>
    </source>
</evidence>
<dbReference type="AlphaFoldDB" id="A0ABD3BEF9"/>
<accession>A0ABD3BEF9</accession>
<dbReference type="SMART" id="SM00512">
    <property type="entry name" value="Skp1"/>
    <property type="match status" value="1"/>
</dbReference>
<comment type="similarity">
    <text evidence="2">Belongs to the SKP1 family.</text>
</comment>
<dbReference type="PANTHER" id="PTHR11165">
    <property type="entry name" value="SKP1"/>
    <property type="match status" value="1"/>
</dbReference>
<proteinExistence type="inferred from homology"/>
<comment type="pathway">
    <text evidence="1">Protein modification; protein ubiquitination.</text>
</comment>
<reference evidence="6" key="1">
    <citation type="journal article" date="2024" name="IScience">
        <title>Strigolactones Initiate the Formation of Haustorium-like Structures in Castilleja.</title>
        <authorList>
            <person name="Buerger M."/>
            <person name="Peterson D."/>
            <person name="Chory J."/>
        </authorList>
    </citation>
    <scope>NUCLEOTIDE SEQUENCE [LARGE SCALE GENOMIC DNA]</scope>
</reference>
<dbReference type="EMBL" id="JAVIJP010000100">
    <property type="protein sequence ID" value="KAL3615667.1"/>
    <property type="molecule type" value="Genomic_DNA"/>
</dbReference>
<dbReference type="InterPro" id="IPR001232">
    <property type="entry name" value="SKP1-like"/>
</dbReference>
<keyword evidence="3" id="KW-0833">Ubl conjugation pathway</keyword>
<protein>
    <recommendedName>
        <fullName evidence="7">SKP1 component POZ domain-containing protein</fullName>
    </recommendedName>
</protein>
<gene>
    <name evidence="5" type="ORF">CASFOL_041328</name>
</gene>
<dbReference type="InterPro" id="IPR016897">
    <property type="entry name" value="SKP1"/>
</dbReference>
<evidence type="ECO:0000313" key="5">
    <source>
        <dbReference type="EMBL" id="KAL3615667.1"/>
    </source>
</evidence>
<comment type="caution">
    <text evidence="5">The sequence shown here is derived from an EMBL/GenBank/DDBJ whole genome shotgun (WGS) entry which is preliminary data.</text>
</comment>
<name>A0ABD3BEF9_9LAMI</name>
<dbReference type="SUPFAM" id="SSF54695">
    <property type="entry name" value="POZ domain"/>
    <property type="match status" value="1"/>
</dbReference>
<dbReference type="GO" id="GO:0009867">
    <property type="term" value="P:jasmonic acid mediated signaling pathway"/>
    <property type="evidence" value="ECO:0007669"/>
    <property type="project" value="UniProtKB-ARBA"/>
</dbReference>
<feature type="coiled-coil region" evidence="4">
    <location>
        <begin position="151"/>
        <end position="186"/>
    </location>
</feature>
<evidence type="ECO:0000256" key="4">
    <source>
        <dbReference type="SAM" id="Coils"/>
    </source>
</evidence>
<evidence type="ECO:0000256" key="3">
    <source>
        <dbReference type="ARBA" id="ARBA00022786"/>
    </source>
</evidence>
<keyword evidence="4" id="KW-0175">Coiled coil</keyword>
<dbReference type="Proteomes" id="UP001632038">
    <property type="component" value="Unassembled WGS sequence"/>
</dbReference>
<sequence>MATATNLRIIVEEEEEFVISRSGAVLSPTIKTMLDGGVSDVITLPNIGRRTFPMIIAYLETHAAVDLSDEEKLNFDSEFASGKDLDFLKKLMIDAYYLKIEGIKGVLAPTIADMLKIQTENYNYKFLVDRTRAPGWKESTVRNLMKMNWAYVDLQLRHRKLLKEKEQELEEQAKKIQNQCENGTIDGQGAVWWQQFHKKKLKYPSCLQQAL</sequence>
<dbReference type="Gene3D" id="3.30.710.10">
    <property type="entry name" value="Potassium Channel Kv1.1, Chain A"/>
    <property type="match status" value="1"/>
</dbReference>
<dbReference type="InterPro" id="IPR011333">
    <property type="entry name" value="SKP1/BTB/POZ_sf"/>
</dbReference>
<evidence type="ECO:0000256" key="2">
    <source>
        <dbReference type="ARBA" id="ARBA00009993"/>
    </source>
</evidence>
<evidence type="ECO:0000313" key="6">
    <source>
        <dbReference type="Proteomes" id="UP001632038"/>
    </source>
</evidence>